<keyword evidence="3" id="KW-1185">Reference proteome</keyword>
<sequence>MDGKSTEITLRPMEKSDEEDFNEWTTKYIVIQFCTVEAYIPTIVQSLKYSKYRPIPNLWFRVISMNNKAIGFISVSPNFGSDECRADLAYALDYKYWGKGIVTTAVKMDFCNFHRVTIFAKT</sequence>
<dbReference type="SUPFAM" id="SSF55729">
    <property type="entry name" value="Acyl-CoA N-acyltransferases (Nat)"/>
    <property type="match status" value="1"/>
</dbReference>
<feature type="domain" description="N-acetyltransferase" evidence="1">
    <location>
        <begin position="8"/>
        <end position="108"/>
    </location>
</feature>
<dbReference type="InterPro" id="IPR016181">
    <property type="entry name" value="Acyl_CoA_acyltransferase"/>
</dbReference>
<reference evidence="2" key="1">
    <citation type="submission" date="2023-12" db="EMBL/GenBank/DDBJ databases">
        <title>Genome assembly of Anisodus tanguticus.</title>
        <authorList>
            <person name="Wang Y.-J."/>
        </authorList>
    </citation>
    <scope>NUCLEOTIDE SEQUENCE</scope>
    <source>
        <strain evidence="2">KB-2021</strain>
        <tissue evidence="2">Leaf</tissue>
    </source>
</reference>
<dbReference type="AlphaFoldDB" id="A0AAE1RTV3"/>
<evidence type="ECO:0000313" key="2">
    <source>
        <dbReference type="EMBL" id="KAK4357109.1"/>
    </source>
</evidence>
<name>A0AAE1RTV3_9SOLA</name>
<dbReference type="EMBL" id="JAVYJV010000012">
    <property type="protein sequence ID" value="KAK4357109.1"/>
    <property type="molecule type" value="Genomic_DNA"/>
</dbReference>
<evidence type="ECO:0000259" key="1">
    <source>
        <dbReference type="Pfam" id="PF13302"/>
    </source>
</evidence>
<proteinExistence type="predicted"/>
<dbReference type="PANTHER" id="PTHR46067:SF27">
    <property type="entry name" value="ACYL-COA N-ACYLTRANSFERASES (NAT) SUPERFAMILY PROTEIN"/>
    <property type="match status" value="1"/>
</dbReference>
<comment type="caution">
    <text evidence="2">The sequence shown here is derived from an EMBL/GenBank/DDBJ whole genome shotgun (WGS) entry which is preliminary data.</text>
</comment>
<dbReference type="Pfam" id="PF13302">
    <property type="entry name" value="Acetyltransf_3"/>
    <property type="match status" value="1"/>
</dbReference>
<dbReference type="PANTHER" id="PTHR46067">
    <property type="entry name" value="ACYL-COA N-ACYLTRANSFERASES (NAT) SUPERFAMILY PROTEIN"/>
    <property type="match status" value="1"/>
</dbReference>
<protein>
    <recommendedName>
        <fullName evidence="1">N-acetyltransferase domain-containing protein</fullName>
    </recommendedName>
</protein>
<dbReference type="Gene3D" id="3.40.630.30">
    <property type="match status" value="1"/>
</dbReference>
<dbReference type="GO" id="GO:0016747">
    <property type="term" value="F:acyltransferase activity, transferring groups other than amino-acyl groups"/>
    <property type="evidence" value="ECO:0007669"/>
    <property type="project" value="InterPro"/>
</dbReference>
<organism evidence="2 3">
    <name type="scientific">Anisodus tanguticus</name>
    <dbReference type="NCBI Taxonomy" id="243964"/>
    <lineage>
        <taxon>Eukaryota</taxon>
        <taxon>Viridiplantae</taxon>
        <taxon>Streptophyta</taxon>
        <taxon>Embryophyta</taxon>
        <taxon>Tracheophyta</taxon>
        <taxon>Spermatophyta</taxon>
        <taxon>Magnoliopsida</taxon>
        <taxon>eudicotyledons</taxon>
        <taxon>Gunneridae</taxon>
        <taxon>Pentapetalae</taxon>
        <taxon>asterids</taxon>
        <taxon>lamiids</taxon>
        <taxon>Solanales</taxon>
        <taxon>Solanaceae</taxon>
        <taxon>Solanoideae</taxon>
        <taxon>Hyoscyameae</taxon>
        <taxon>Anisodus</taxon>
    </lineage>
</organism>
<accession>A0AAE1RTV3</accession>
<dbReference type="InterPro" id="IPR000182">
    <property type="entry name" value="GNAT_dom"/>
</dbReference>
<gene>
    <name evidence="2" type="ORF">RND71_022719</name>
</gene>
<dbReference type="Proteomes" id="UP001291623">
    <property type="component" value="Unassembled WGS sequence"/>
</dbReference>
<evidence type="ECO:0000313" key="3">
    <source>
        <dbReference type="Proteomes" id="UP001291623"/>
    </source>
</evidence>